<evidence type="ECO:0000256" key="1">
    <source>
        <dbReference type="SAM" id="MobiDB-lite"/>
    </source>
</evidence>
<accession>A0AAD5USG6</accession>
<sequence>MVSPSQLVLRSMSFFPISFIHTPSASSDSDESSSVISSQSTCSSLASSQTSSPDSQSSCSSPTITAPAPDAPSTPATPAPKKADTPVTRANEHLAVLLPKHHWKPDSQAPKCDRFLCRKKFSIWERKHVSLKTQSSLAPNSSYL</sequence>
<reference evidence="2" key="1">
    <citation type="submission" date="2022-07" db="EMBL/GenBank/DDBJ databases">
        <title>Genome Sequence of Physisporinus lineatus.</title>
        <authorList>
            <person name="Buettner E."/>
        </authorList>
    </citation>
    <scope>NUCLEOTIDE SEQUENCE</scope>
    <source>
        <strain evidence="2">VT162</strain>
    </source>
</reference>
<dbReference type="EMBL" id="JANAWD010000691">
    <property type="protein sequence ID" value="KAJ3476583.1"/>
    <property type="molecule type" value="Genomic_DNA"/>
</dbReference>
<dbReference type="AlphaFoldDB" id="A0AAD5USG6"/>
<comment type="caution">
    <text evidence="2">The sequence shown here is derived from an EMBL/GenBank/DDBJ whole genome shotgun (WGS) entry which is preliminary data.</text>
</comment>
<dbReference type="Proteomes" id="UP001212997">
    <property type="component" value="Unassembled WGS sequence"/>
</dbReference>
<keyword evidence="3" id="KW-1185">Reference proteome</keyword>
<proteinExistence type="predicted"/>
<feature type="region of interest" description="Disordered" evidence="1">
    <location>
        <begin position="23"/>
        <end position="91"/>
    </location>
</feature>
<name>A0AAD5USG6_9APHY</name>
<gene>
    <name evidence="2" type="ORF">NLI96_g11055</name>
</gene>
<feature type="compositionally biased region" description="Low complexity" evidence="1">
    <location>
        <begin position="24"/>
        <end position="68"/>
    </location>
</feature>
<evidence type="ECO:0000313" key="3">
    <source>
        <dbReference type="Proteomes" id="UP001212997"/>
    </source>
</evidence>
<organism evidence="2 3">
    <name type="scientific">Meripilus lineatus</name>
    <dbReference type="NCBI Taxonomy" id="2056292"/>
    <lineage>
        <taxon>Eukaryota</taxon>
        <taxon>Fungi</taxon>
        <taxon>Dikarya</taxon>
        <taxon>Basidiomycota</taxon>
        <taxon>Agaricomycotina</taxon>
        <taxon>Agaricomycetes</taxon>
        <taxon>Polyporales</taxon>
        <taxon>Meripilaceae</taxon>
        <taxon>Meripilus</taxon>
    </lineage>
</organism>
<feature type="compositionally biased region" description="Pro residues" evidence="1">
    <location>
        <begin position="69"/>
        <end position="78"/>
    </location>
</feature>
<protein>
    <submittedName>
        <fullName evidence="2">Uncharacterized protein</fullName>
    </submittedName>
</protein>
<evidence type="ECO:0000313" key="2">
    <source>
        <dbReference type="EMBL" id="KAJ3476583.1"/>
    </source>
</evidence>